<name>A0A0C2SVW1_AMAMK</name>
<dbReference type="Proteomes" id="UP000054549">
    <property type="component" value="Unassembled WGS sequence"/>
</dbReference>
<evidence type="ECO:0000313" key="2">
    <source>
        <dbReference type="Proteomes" id="UP000054549"/>
    </source>
</evidence>
<keyword evidence="2" id="KW-1185">Reference proteome</keyword>
<dbReference type="InParanoid" id="A0A0C2SVW1"/>
<dbReference type="OrthoDB" id="5307922at2759"/>
<organism evidence="1 2">
    <name type="scientific">Amanita muscaria (strain Koide BX008)</name>
    <dbReference type="NCBI Taxonomy" id="946122"/>
    <lineage>
        <taxon>Eukaryota</taxon>
        <taxon>Fungi</taxon>
        <taxon>Dikarya</taxon>
        <taxon>Basidiomycota</taxon>
        <taxon>Agaricomycotina</taxon>
        <taxon>Agaricomycetes</taxon>
        <taxon>Agaricomycetidae</taxon>
        <taxon>Agaricales</taxon>
        <taxon>Pluteineae</taxon>
        <taxon>Amanitaceae</taxon>
        <taxon>Amanita</taxon>
    </lineage>
</organism>
<dbReference type="SUPFAM" id="SSF63829">
    <property type="entry name" value="Calcium-dependent phosphotriesterase"/>
    <property type="match status" value="1"/>
</dbReference>
<dbReference type="Gene3D" id="2.120.10.30">
    <property type="entry name" value="TolB, C-terminal domain"/>
    <property type="match status" value="1"/>
</dbReference>
<dbReference type="PANTHER" id="PTHR11799">
    <property type="entry name" value="PARAOXONASE"/>
    <property type="match status" value="1"/>
</dbReference>
<dbReference type="PANTHER" id="PTHR11799:SF30">
    <property type="entry name" value="SERUM PARAOXONASE_ARYLESTERASE 2"/>
    <property type="match status" value="1"/>
</dbReference>
<dbReference type="HOGENOM" id="CLU_035172_1_0_1"/>
<accession>A0A0C2SVW1</accession>
<proteinExistence type="predicted"/>
<sequence length="418" mass="46196">MKNVRALAYLVLFISIIAYRNGHLYKNIILKKRELPVGYYYAGDFTKDCTSFQLEGLKNCEDAAFWDVHDSEKTLIDRHLILSCDPGRKAWNTVMGPLHNPEPHGALWLYTANDIPTRITFTNYPKDHDFHPLGFDIWPSYDRNESNLYVTNHARESTVIEQFVLDPSNPTVARHIRTISSPLFLSPNSIALTSPNSFYVSNDHLMTRRLPIVGHVLPVIESLLSLPLGFVLHVTLPFPVEPNVIIHPSVLFTPFANGVALSPDGTTVAIASSSMAQVRFYARNPATNQLTHRTHTIDVPFAADNVRFTDDGTLLVTGHPHFPSLINLAANKSEHSPSWAAAIPPLNIKVEIASDFDGDAPTSMNGLVAGVPGMKTVFQSDGQGFSSASTSLRDDRTGTFYVTGLYADKGFLVCRPPA</sequence>
<protein>
    <submittedName>
        <fullName evidence="1">Uncharacterized protein</fullName>
    </submittedName>
</protein>
<dbReference type="InterPro" id="IPR051288">
    <property type="entry name" value="Serum_paraoxonase/arylesterase"/>
</dbReference>
<dbReference type="EMBL" id="KN818231">
    <property type="protein sequence ID" value="KIL67555.1"/>
    <property type="molecule type" value="Genomic_DNA"/>
</dbReference>
<gene>
    <name evidence="1" type="ORF">M378DRAFT_185623</name>
</gene>
<dbReference type="AlphaFoldDB" id="A0A0C2SVW1"/>
<reference evidence="1 2" key="1">
    <citation type="submission" date="2014-04" db="EMBL/GenBank/DDBJ databases">
        <title>Evolutionary Origins and Diversification of the Mycorrhizal Mutualists.</title>
        <authorList>
            <consortium name="DOE Joint Genome Institute"/>
            <consortium name="Mycorrhizal Genomics Consortium"/>
            <person name="Kohler A."/>
            <person name="Kuo A."/>
            <person name="Nagy L.G."/>
            <person name="Floudas D."/>
            <person name="Copeland A."/>
            <person name="Barry K.W."/>
            <person name="Cichocki N."/>
            <person name="Veneault-Fourrey C."/>
            <person name="LaButti K."/>
            <person name="Lindquist E.A."/>
            <person name="Lipzen A."/>
            <person name="Lundell T."/>
            <person name="Morin E."/>
            <person name="Murat C."/>
            <person name="Riley R."/>
            <person name="Ohm R."/>
            <person name="Sun H."/>
            <person name="Tunlid A."/>
            <person name="Henrissat B."/>
            <person name="Grigoriev I.V."/>
            <person name="Hibbett D.S."/>
            <person name="Martin F."/>
        </authorList>
    </citation>
    <scope>NUCLEOTIDE SEQUENCE [LARGE SCALE GENOMIC DNA]</scope>
    <source>
        <strain evidence="1 2">Koide BX008</strain>
    </source>
</reference>
<evidence type="ECO:0000313" key="1">
    <source>
        <dbReference type="EMBL" id="KIL67555.1"/>
    </source>
</evidence>
<dbReference type="STRING" id="946122.A0A0C2SVW1"/>
<dbReference type="InterPro" id="IPR011042">
    <property type="entry name" value="6-blade_b-propeller_TolB-like"/>
</dbReference>